<comment type="caution">
    <text evidence="5">The sequence shown here is derived from an EMBL/GenBank/DDBJ whole genome shotgun (WGS) entry which is preliminary data.</text>
</comment>
<dbReference type="PANTHER" id="PTHR42794">
    <property type="entry name" value="HEMIN IMPORT ATP-BINDING PROTEIN HMUV"/>
    <property type="match status" value="1"/>
</dbReference>
<keyword evidence="2" id="KW-1278">Translocase</keyword>
<evidence type="ECO:0000313" key="5">
    <source>
        <dbReference type="EMBL" id="GFE64691.1"/>
    </source>
</evidence>
<reference evidence="5 6" key="1">
    <citation type="submission" date="2019-12" db="EMBL/GenBank/DDBJ databases">
        <title>Litoreibacter badius sp. nov., a novel bacteriochlorophyll a-containing bacterium in the genus Litoreibacter.</title>
        <authorList>
            <person name="Kanamuro M."/>
            <person name="Takabe Y."/>
            <person name="Mori K."/>
            <person name="Takaichi S."/>
            <person name="Hanada S."/>
        </authorList>
    </citation>
    <scope>NUCLEOTIDE SEQUENCE [LARGE SCALE GENOMIC DNA]</scope>
    <source>
        <strain evidence="5 6">K6</strain>
    </source>
</reference>
<dbReference type="GO" id="GO:0005524">
    <property type="term" value="F:ATP binding"/>
    <property type="evidence" value="ECO:0007669"/>
    <property type="project" value="InterPro"/>
</dbReference>
<dbReference type="Proteomes" id="UP000436822">
    <property type="component" value="Unassembled WGS sequence"/>
</dbReference>
<dbReference type="Pfam" id="PF00005">
    <property type="entry name" value="ABC_tran"/>
    <property type="match status" value="1"/>
</dbReference>
<evidence type="ECO:0000256" key="3">
    <source>
        <dbReference type="ARBA" id="ARBA00037066"/>
    </source>
</evidence>
<evidence type="ECO:0000256" key="1">
    <source>
        <dbReference type="ARBA" id="ARBA00022448"/>
    </source>
</evidence>
<dbReference type="Gene3D" id="3.40.50.300">
    <property type="entry name" value="P-loop containing nucleotide triphosphate hydrolases"/>
    <property type="match status" value="1"/>
</dbReference>
<proteinExistence type="predicted"/>
<dbReference type="RefSeq" id="WP_243144873.1">
    <property type="nucleotide sequence ID" value="NZ_BLJE01000002.1"/>
</dbReference>
<organism evidence="5 6">
    <name type="scientific">Litoreibacter roseus</name>
    <dbReference type="NCBI Taxonomy" id="2601869"/>
    <lineage>
        <taxon>Bacteria</taxon>
        <taxon>Pseudomonadati</taxon>
        <taxon>Pseudomonadota</taxon>
        <taxon>Alphaproteobacteria</taxon>
        <taxon>Rhodobacterales</taxon>
        <taxon>Roseobacteraceae</taxon>
        <taxon>Litoreibacter</taxon>
    </lineage>
</organism>
<dbReference type="InterPro" id="IPR027417">
    <property type="entry name" value="P-loop_NTPase"/>
</dbReference>
<protein>
    <recommendedName>
        <fullName evidence="4">ABC transporter domain-containing protein</fullName>
    </recommendedName>
</protein>
<dbReference type="GO" id="GO:0016887">
    <property type="term" value="F:ATP hydrolysis activity"/>
    <property type="evidence" value="ECO:0007669"/>
    <property type="project" value="InterPro"/>
</dbReference>
<accession>A0A6N6JEB2</accession>
<evidence type="ECO:0000313" key="6">
    <source>
        <dbReference type="Proteomes" id="UP000436822"/>
    </source>
</evidence>
<comment type="function">
    <text evidence="3">Part of the ABC transporter complex HmuTUV involved in hemin import. Responsible for energy coupling to the transport system.</text>
</comment>
<evidence type="ECO:0000256" key="2">
    <source>
        <dbReference type="ARBA" id="ARBA00022967"/>
    </source>
</evidence>
<feature type="domain" description="ABC transporter" evidence="4">
    <location>
        <begin position="14"/>
        <end position="57"/>
    </location>
</feature>
<dbReference type="EMBL" id="BLJE01000002">
    <property type="protein sequence ID" value="GFE64691.1"/>
    <property type="molecule type" value="Genomic_DNA"/>
</dbReference>
<gene>
    <name evidence="5" type="ORF">KIN_17650</name>
</gene>
<dbReference type="PANTHER" id="PTHR42794:SF1">
    <property type="entry name" value="HEMIN IMPORT ATP-BINDING PROTEIN HMUV"/>
    <property type="match status" value="1"/>
</dbReference>
<dbReference type="SUPFAM" id="SSF52540">
    <property type="entry name" value="P-loop containing nucleoside triphosphate hydrolases"/>
    <property type="match status" value="1"/>
</dbReference>
<sequence length="147" mass="16221">MTVQYTKDIDASAIVAAYRRRSEAYISELPGGQSQMVSVAQALIREADIHLFDEPTSTLDLHHLLDVLSRIRNTIAARGAIGIVALHDLNLSARFADHLILLQHGKVLAQGAPTSVLHRPEISQTYRVDIRITIGPREDLVVYAYGP</sequence>
<evidence type="ECO:0000259" key="4">
    <source>
        <dbReference type="Pfam" id="PF00005"/>
    </source>
</evidence>
<keyword evidence="6" id="KW-1185">Reference proteome</keyword>
<keyword evidence="1" id="KW-0813">Transport</keyword>
<name>A0A6N6JEB2_9RHOB</name>
<dbReference type="AlphaFoldDB" id="A0A6N6JEB2"/>
<dbReference type="InterPro" id="IPR003439">
    <property type="entry name" value="ABC_transporter-like_ATP-bd"/>
</dbReference>